<dbReference type="AlphaFoldDB" id="A0A8J1URV9"/>
<dbReference type="EMBL" id="CAIIXF020000003">
    <property type="protein sequence ID" value="CAH1780536.1"/>
    <property type="molecule type" value="Genomic_DNA"/>
</dbReference>
<dbReference type="Proteomes" id="UP000749559">
    <property type="component" value="Unassembled WGS sequence"/>
</dbReference>
<protein>
    <submittedName>
        <fullName evidence="2">Uncharacterized protein</fullName>
    </submittedName>
</protein>
<name>A0A8J1URV9_OWEFU</name>
<gene>
    <name evidence="2" type="ORF">OFUS_LOCUS7219</name>
</gene>
<dbReference type="PANTHER" id="PTHR31449:SF3">
    <property type="entry name" value="UPF0598 PROTEIN C8ORF82"/>
    <property type="match status" value="1"/>
</dbReference>
<comment type="similarity">
    <text evidence="1">Belongs to the UPF0598 family.</text>
</comment>
<sequence>MLQKCSFLISRRIISSPLLSRCVHYIQGQSPSPKIREYFYYIDHQGQLFLDDAKIKNFTSCFKEKDFLEFFFKRVKTNESGRYEDFPYISLCGRERNFIRCDDQPIVYTHLIQTESGHMLTYGYAGDRLKVEFEPSELCMLPWTGRVYHPASDRTGGVGLIKSSLAIELSQYFEYGHGDESQPPTHFNWQNHNYTLTNNLVKLVEEKSHVENET</sequence>
<proteinExistence type="inferred from homology"/>
<evidence type="ECO:0000313" key="2">
    <source>
        <dbReference type="EMBL" id="CAH1780536.1"/>
    </source>
</evidence>
<dbReference type="PANTHER" id="PTHR31449">
    <property type="entry name" value="UPF0598 PROTEIN C8ORF82"/>
    <property type="match status" value="1"/>
</dbReference>
<keyword evidence="3" id="KW-1185">Reference proteome</keyword>
<evidence type="ECO:0000313" key="3">
    <source>
        <dbReference type="Proteomes" id="UP000749559"/>
    </source>
</evidence>
<organism evidence="2 3">
    <name type="scientific">Owenia fusiformis</name>
    <name type="common">Polychaete worm</name>
    <dbReference type="NCBI Taxonomy" id="6347"/>
    <lineage>
        <taxon>Eukaryota</taxon>
        <taxon>Metazoa</taxon>
        <taxon>Spiralia</taxon>
        <taxon>Lophotrochozoa</taxon>
        <taxon>Annelida</taxon>
        <taxon>Polychaeta</taxon>
        <taxon>Sedentaria</taxon>
        <taxon>Canalipalpata</taxon>
        <taxon>Sabellida</taxon>
        <taxon>Oweniida</taxon>
        <taxon>Oweniidae</taxon>
        <taxon>Owenia</taxon>
    </lineage>
</organism>
<reference evidence="2" key="1">
    <citation type="submission" date="2022-03" db="EMBL/GenBank/DDBJ databases">
        <authorList>
            <person name="Martin C."/>
        </authorList>
    </citation>
    <scope>NUCLEOTIDE SEQUENCE</scope>
</reference>
<dbReference type="OrthoDB" id="10260024at2759"/>
<dbReference type="Pfam" id="PF14956">
    <property type="entry name" value="DUF4505"/>
    <property type="match status" value="1"/>
</dbReference>
<evidence type="ECO:0000256" key="1">
    <source>
        <dbReference type="ARBA" id="ARBA00006322"/>
    </source>
</evidence>
<comment type="caution">
    <text evidence="2">The sequence shown here is derived from an EMBL/GenBank/DDBJ whole genome shotgun (WGS) entry which is preliminary data.</text>
</comment>
<dbReference type="InterPro" id="IPR028108">
    <property type="entry name" value="DUF4505"/>
</dbReference>
<accession>A0A8J1URV9</accession>